<feature type="compositionally biased region" description="Low complexity" evidence="1">
    <location>
        <begin position="85"/>
        <end position="102"/>
    </location>
</feature>
<protein>
    <submittedName>
        <fullName evidence="2">Uncharacterized protein</fullName>
    </submittedName>
</protein>
<dbReference type="Proteomes" id="UP000620124">
    <property type="component" value="Unassembled WGS sequence"/>
</dbReference>
<keyword evidence="3" id="KW-1185">Reference proteome</keyword>
<evidence type="ECO:0000313" key="2">
    <source>
        <dbReference type="EMBL" id="KAF7355860.1"/>
    </source>
</evidence>
<reference evidence="2" key="1">
    <citation type="submission" date="2020-05" db="EMBL/GenBank/DDBJ databases">
        <title>Mycena genomes resolve the evolution of fungal bioluminescence.</title>
        <authorList>
            <person name="Tsai I.J."/>
        </authorList>
    </citation>
    <scope>NUCLEOTIDE SEQUENCE</scope>
    <source>
        <strain evidence="2">CCC161011</strain>
    </source>
</reference>
<evidence type="ECO:0000256" key="1">
    <source>
        <dbReference type="SAM" id="MobiDB-lite"/>
    </source>
</evidence>
<evidence type="ECO:0000313" key="3">
    <source>
        <dbReference type="Proteomes" id="UP000620124"/>
    </source>
</evidence>
<organism evidence="2 3">
    <name type="scientific">Mycena venus</name>
    <dbReference type="NCBI Taxonomy" id="2733690"/>
    <lineage>
        <taxon>Eukaryota</taxon>
        <taxon>Fungi</taxon>
        <taxon>Dikarya</taxon>
        <taxon>Basidiomycota</taxon>
        <taxon>Agaricomycotina</taxon>
        <taxon>Agaricomycetes</taxon>
        <taxon>Agaricomycetidae</taxon>
        <taxon>Agaricales</taxon>
        <taxon>Marasmiineae</taxon>
        <taxon>Mycenaceae</taxon>
        <taxon>Mycena</taxon>
    </lineage>
</organism>
<feature type="compositionally biased region" description="Basic residues" evidence="1">
    <location>
        <begin position="256"/>
        <end position="267"/>
    </location>
</feature>
<gene>
    <name evidence="2" type="ORF">MVEN_00914600</name>
</gene>
<feature type="region of interest" description="Disordered" evidence="1">
    <location>
        <begin position="246"/>
        <end position="267"/>
    </location>
</feature>
<accession>A0A8H6Y7S8</accession>
<proteinExistence type="predicted"/>
<sequence length="267" mass="29406">MAPSDIIPIRFFAESTPPPQPMVLSVWATDIHRPEIPLPSAHRHVPKFVNNASAPRTAKPAQTSLKVDILPSSLLAVPSVTDMAPPTIDADAAPATTGTAGPSQNDHVEMTPIPDSPLTELDSDDSDSDSSSRSVSDPMKIARPSDASCIPLPKLFPDWGSKKMTKVQKHIKKLTITHLNPIGKFKDQLKQKLVKFYEEMNGEFPFLKQYAKNWATIRLLQAHLKTRRTSHKYALAQATIKAVDSVLNPPPTTRARPIRTHSQHAIM</sequence>
<dbReference type="OrthoDB" id="3038348at2759"/>
<comment type="caution">
    <text evidence="2">The sequence shown here is derived from an EMBL/GenBank/DDBJ whole genome shotgun (WGS) entry which is preliminary data.</text>
</comment>
<feature type="region of interest" description="Disordered" evidence="1">
    <location>
        <begin position="85"/>
        <end position="146"/>
    </location>
</feature>
<dbReference type="AlphaFoldDB" id="A0A8H6Y7S8"/>
<dbReference type="EMBL" id="JACAZI010000007">
    <property type="protein sequence ID" value="KAF7355860.1"/>
    <property type="molecule type" value="Genomic_DNA"/>
</dbReference>
<name>A0A8H6Y7S8_9AGAR</name>